<dbReference type="Pfam" id="PF20150">
    <property type="entry name" value="2EXR"/>
    <property type="match status" value="1"/>
</dbReference>
<evidence type="ECO:0000313" key="2">
    <source>
        <dbReference type="EMBL" id="EFX06439.1"/>
    </source>
</evidence>
<dbReference type="OrthoDB" id="4737394at2759"/>
<name>F0X7H9_GROCL</name>
<evidence type="ECO:0000313" key="3">
    <source>
        <dbReference type="Proteomes" id="UP000007796"/>
    </source>
</evidence>
<dbReference type="EMBL" id="GL629729">
    <property type="protein sequence ID" value="EFX06439.1"/>
    <property type="molecule type" value="Genomic_DNA"/>
</dbReference>
<reference evidence="2 3" key="1">
    <citation type="journal article" date="2011" name="Proc. Natl. Acad. Sci. U.S.A.">
        <title>Genome and transcriptome analyses of the mountain pine beetle-fungal symbiont Grosmannia clavigera, a lodgepole pine pathogen.</title>
        <authorList>
            <person name="DiGuistini S."/>
            <person name="Wang Y."/>
            <person name="Liao N.Y."/>
            <person name="Taylor G."/>
            <person name="Tanguay P."/>
            <person name="Feau N."/>
            <person name="Henrissat B."/>
            <person name="Chan S.K."/>
            <person name="Hesse-Orce U."/>
            <person name="Alamouti S.M."/>
            <person name="Tsui C.K.M."/>
            <person name="Docking R.T."/>
            <person name="Levasseur A."/>
            <person name="Haridas S."/>
            <person name="Robertson G."/>
            <person name="Birol I."/>
            <person name="Holt R.A."/>
            <person name="Marra M.A."/>
            <person name="Hamelin R.C."/>
            <person name="Hirst M."/>
            <person name="Jones S.J.M."/>
            <person name="Bohlmann J."/>
            <person name="Breuil C."/>
        </authorList>
    </citation>
    <scope>NUCLEOTIDE SEQUENCE [LARGE SCALE GENOMIC DNA]</scope>
    <source>
        <strain evidence="3">kw1407 / UAMH 11150</strain>
    </source>
</reference>
<keyword evidence="3" id="KW-1185">Reference proteome</keyword>
<protein>
    <recommendedName>
        <fullName evidence="1">2EXR domain-containing protein</fullName>
    </recommendedName>
</protein>
<proteinExistence type="predicted"/>
<dbReference type="RefSeq" id="XP_014175921.1">
    <property type="nucleotide sequence ID" value="XM_014320446.1"/>
</dbReference>
<dbReference type="InParanoid" id="F0X7H9"/>
<accession>F0X7H9</accession>
<organism evidence="3">
    <name type="scientific">Grosmannia clavigera (strain kw1407 / UAMH 11150)</name>
    <name type="common">Blue stain fungus</name>
    <name type="synonym">Graphiocladiella clavigera</name>
    <dbReference type="NCBI Taxonomy" id="655863"/>
    <lineage>
        <taxon>Eukaryota</taxon>
        <taxon>Fungi</taxon>
        <taxon>Dikarya</taxon>
        <taxon>Ascomycota</taxon>
        <taxon>Pezizomycotina</taxon>
        <taxon>Sordariomycetes</taxon>
        <taxon>Sordariomycetidae</taxon>
        <taxon>Ophiostomatales</taxon>
        <taxon>Ophiostomataceae</taxon>
        <taxon>Leptographium</taxon>
    </lineage>
</organism>
<sequence length="163" mass="18286">MEASFVSSRFLREVSEFSKAATELAKCASNVSRTAAELSEMAPKLSKAISVHYEPIMEEHKTLCSISKDFTVLSELVLGIQRPPSKLELAPQATQDFHLFPLLPVEVQTMIWEAAAWPPPCASYFETLEYLHYSHNLFNGYQGDDGLRSACKLSHEAITRVYD</sequence>
<dbReference type="HOGENOM" id="CLU_1627230_0_0_1"/>
<feature type="domain" description="2EXR" evidence="1">
    <location>
        <begin position="97"/>
        <end position="125"/>
    </location>
</feature>
<dbReference type="eggNOG" id="ENOG502RA93">
    <property type="taxonomic scope" value="Eukaryota"/>
</dbReference>
<dbReference type="GeneID" id="25980229"/>
<gene>
    <name evidence="2" type="ORF">CMQ_6760</name>
</gene>
<dbReference type="InterPro" id="IPR045518">
    <property type="entry name" value="2EXR"/>
</dbReference>
<evidence type="ECO:0000259" key="1">
    <source>
        <dbReference type="Pfam" id="PF20150"/>
    </source>
</evidence>
<dbReference type="AlphaFoldDB" id="F0X7H9"/>
<dbReference type="Proteomes" id="UP000007796">
    <property type="component" value="Unassembled WGS sequence"/>
</dbReference>